<dbReference type="InterPro" id="IPR044613">
    <property type="entry name" value="Nep1/2-like"/>
</dbReference>
<sequence length="392" mass="45436">MKEGKSGRKIPRKKDLDIDVIPADDSILMTEKSFLHSTPKKQKSVFDEENEEFNLPFEKENLDLTEKMDLSINASFSIEENYSFNHDDYLKIPDGETLLPGGWLTGGIIDKVILSLITAIDLDKNILYIDSINYLSLNKKRYGSIIQYLNQVQAFNKDMILVCINTDTERGEHWILGVIVFKDKQVILLDSMRQSKLQNDRRVAFINCLIIAFISAQVAKINLDINEWRCIYSVDAPQQENGYDCGLFVCLYAYSILKQQRFITVDSEKGRKWILNICLNSEDKYPEISNEMKLSRSGVENIINLINTLNFDRLRGGREMIESNIMQSLKKPIREWSYCDFESCSGDPNWSQAQNFCIVCRKWYHNLCDQNGLNADYFYCTKCLKESKNLIF</sequence>
<dbReference type="Pfam" id="PF02902">
    <property type="entry name" value="Peptidase_C48"/>
    <property type="match status" value="1"/>
</dbReference>
<dbReference type="Gene3D" id="3.40.395.10">
    <property type="entry name" value="Adenoviral Proteinase, Chain A"/>
    <property type="match status" value="1"/>
</dbReference>
<dbReference type="AlphaFoldDB" id="A0A3S3PWE7"/>
<dbReference type="OrthoDB" id="5791190at2759"/>
<organism evidence="6 7">
    <name type="scientific">Dinothrombium tinctorium</name>
    <dbReference type="NCBI Taxonomy" id="1965070"/>
    <lineage>
        <taxon>Eukaryota</taxon>
        <taxon>Metazoa</taxon>
        <taxon>Ecdysozoa</taxon>
        <taxon>Arthropoda</taxon>
        <taxon>Chelicerata</taxon>
        <taxon>Arachnida</taxon>
        <taxon>Acari</taxon>
        <taxon>Acariformes</taxon>
        <taxon>Trombidiformes</taxon>
        <taxon>Prostigmata</taxon>
        <taxon>Anystina</taxon>
        <taxon>Parasitengona</taxon>
        <taxon>Trombidioidea</taxon>
        <taxon>Trombidiidae</taxon>
        <taxon>Dinothrombium</taxon>
    </lineage>
</organism>
<evidence type="ECO:0000259" key="5">
    <source>
        <dbReference type="PROSITE" id="PS50600"/>
    </source>
</evidence>
<evidence type="ECO:0000256" key="1">
    <source>
        <dbReference type="ARBA" id="ARBA00005234"/>
    </source>
</evidence>
<comment type="caution">
    <text evidence="6">The sequence shown here is derived from an EMBL/GenBank/DDBJ whole genome shotgun (WGS) entry which is preliminary data.</text>
</comment>
<dbReference type="STRING" id="1965070.A0A3S3PWE7"/>
<evidence type="ECO:0000256" key="2">
    <source>
        <dbReference type="ARBA" id="ARBA00022670"/>
    </source>
</evidence>
<dbReference type="GO" id="GO:0000338">
    <property type="term" value="P:protein deneddylation"/>
    <property type="evidence" value="ECO:0007669"/>
    <property type="project" value="TreeGrafter"/>
</dbReference>
<evidence type="ECO:0000256" key="4">
    <source>
        <dbReference type="ARBA" id="ARBA00022807"/>
    </source>
</evidence>
<reference evidence="6 7" key="1">
    <citation type="journal article" date="2018" name="Gigascience">
        <title>Genomes of trombidid mites reveal novel predicted allergens and laterally-transferred genes associated with secondary metabolism.</title>
        <authorList>
            <person name="Dong X."/>
            <person name="Chaisiri K."/>
            <person name="Xia D."/>
            <person name="Armstrong S.D."/>
            <person name="Fang Y."/>
            <person name="Donnelly M.J."/>
            <person name="Kadowaki T."/>
            <person name="McGarry J.W."/>
            <person name="Darby A.C."/>
            <person name="Makepeace B.L."/>
        </authorList>
    </citation>
    <scope>NUCLEOTIDE SEQUENCE [LARGE SCALE GENOMIC DNA]</scope>
    <source>
        <strain evidence="6">UoL-WK</strain>
    </source>
</reference>
<keyword evidence="3" id="KW-0378">Hydrolase</keyword>
<name>A0A3S3PWE7_9ACAR</name>
<keyword evidence="4" id="KW-0788">Thiol protease</keyword>
<feature type="domain" description="Ubiquitin-like protease family profile" evidence="5">
    <location>
        <begin position="82"/>
        <end position="256"/>
    </location>
</feature>
<dbReference type="GO" id="GO:0008234">
    <property type="term" value="F:cysteine-type peptidase activity"/>
    <property type="evidence" value="ECO:0007669"/>
    <property type="project" value="UniProtKB-KW"/>
</dbReference>
<protein>
    <submittedName>
        <fullName evidence="6">ULP1-like protein</fullName>
    </submittedName>
</protein>
<dbReference type="Proteomes" id="UP000285301">
    <property type="component" value="Unassembled WGS sequence"/>
</dbReference>
<keyword evidence="2" id="KW-0645">Protease</keyword>
<comment type="similarity">
    <text evidence="1">Belongs to the peptidase C48 family.</text>
</comment>
<keyword evidence="7" id="KW-1185">Reference proteome</keyword>
<dbReference type="GO" id="GO:0019784">
    <property type="term" value="F:deNEDDylase activity"/>
    <property type="evidence" value="ECO:0007669"/>
    <property type="project" value="InterPro"/>
</dbReference>
<dbReference type="EMBL" id="NCKU01017893">
    <property type="protein sequence ID" value="RWR98912.1"/>
    <property type="molecule type" value="Genomic_DNA"/>
</dbReference>
<dbReference type="PANTHER" id="PTHR46468:SF1">
    <property type="entry name" value="SENTRIN-SPECIFIC PROTEASE 8"/>
    <property type="match status" value="1"/>
</dbReference>
<evidence type="ECO:0000256" key="3">
    <source>
        <dbReference type="ARBA" id="ARBA00022801"/>
    </source>
</evidence>
<accession>A0A3S3PWE7</accession>
<dbReference type="GO" id="GO:0006508">
    <property type="term" value="P:proteolysis"/>
    <property type="evidence" value="ECO:0007669"/>
    <property type="project" value="UniProtKB-KW"/>
</dbReference>
<evidence type="ECO:0000313" key="6">
    <source>
        <dbReference type="EMBL" id="RWR98912.1"/>
    </source>
</evidence>
<dbReference type="SUPFAM" id="SSF54001">
    <property type="entry name" value="Cysteine proteinases"/>
    <property type="match status" value="1"/>
</dbReference>
<dbReference type="PANTHER" id="PTHR46468">
    <property type="entry name" value="SENTRIN-SPECIFIC PROTEASE 8"/>
    <property type="match status" value="1"/>
</dbReference>
<proteinExistence type="inferred from homology"/>
<dbReference type="PROSITE" id="PS50600">
    <property type="entry name" value="ULP_PROTEASE"/>
    <property type="match status" value="1"/>
</dbReference>
<gene>
    <name evidence="6" type="ORF">B4U79_17097</name>
</gene>
<dbReference type="InterPro" id="IPR003653">
    <property type="entry name" value="Peptidase_C48_C"/>
</dbReference>
<evidence type="ECO:0000313" key="7">
    <source>
        <dbReference type="Proteomes" id="UP000285301"/>
    </source>
</evidence>
<dbReference type="InterPro" id="IPR038765">
    <property type="entry name" value="Papain-like_cys_pep_sf"/>
</dbReference>